<dbReference type="Gene3D" id="3.40.50.2300">
    <property type="match status" value="1"/>
</dbReference>
<dbReference type="InterPro" id="IPR046335">
    <property type="entry name" value="LacI/GalR-like_sensor"/>
</dbReference>
<keyword evidence="2" id="KW-0238">DNA-binding</keyword>
<sequence length="126" mass="14382">VEIYYGVHRGYNSEHGWVSVVRHLQEHGLNFTAIFAVNDWAAIGAMDALKEHGIKVPEQVSVIGFDDAPFANYTNPRLTTVMQPRWEMGTTAAQLLIERITDKRTRLPRNIILPTKIVERESVRQI</sequence>
<feature type="non-terminal residue" evidence="5">
    <location>
        <position position="1"/>
    </location>
</feature>
<dbReference type="SUPFAM" id="SSF53822">
    <property type="entry name" value="Periplasmic binding protein-like I"/>
    <property type="match status" value="1"/>
</dbReference>
<evidence type="ECO:0000313" key="5">
    <source>
        <dbReference type="EMBL" id="HGU52840.1"/>
    </source>
</evidence>
<accession>A0A7V4KCU6</accession>
<gene>
    <name evidence="5" type="ORF">ENT78_04860</name>
</gene>
<dbReference type="GO" id="GO:0003700">
    <property type="term" value="F:DNA-binding transcription factor activity"/>
    <property type="evidence" value="ECO:0007669"/>
    <property type="project" value="TreeGrafter"/>
</dbReference>
<dbReference type="EMBL" id="DSZZ01000220">
    <property type="protein sequence ID" value="HGU52840.1"/>
    <property type="molecule type" value="Genomic_DNA"/>
</dbReference>
<dbReference type="GO" id="GO:0000976">
    <property type="term" value="F:transcription cis-regulatory region binding"/>
    <property type="evidence" value="ECO:0007669"/>
    <property type="project" value="TreeGrafter"/>
</dbReference>
<dbReference type="AlphaFoldDB" id="A0A7V4KCU6"/>
<reference evidence="5" key="1">
    <citation type="journal article" date="2020" name="mSystems">
        <title>Genome- and Community-Level Interaction Insights into Carbon Utilization and Element Cycling Functions of Hydrothermarchaeota in Hydrothermal Sediment.</title>
        <authorList>
            <person name="Zhou Z."/>
            <person name="Liu Y."/>
            <person name="Xu W."/>
            <person name="Pan J."/>
            <person name="Luo Z.H."/>
            <person name="Li M."/>
        </authorList>
    </citation>
    <scope>NUCLEOTIDE SEQUENCE [LARGE SCALE GENOMIC DNA]</scope>
    <source>
        <strain evidence="5">SpSt-61</strain>
    </source>
</reference>
<protein>
    <submittedName>
        <fullName evidence="5">LacI family transcriptional regulator</fullName>
    </submittedName>
</protein>
<organism evidence="5">
    <name type="scientific">Fervidobacterium pennivorans</name>
    <dbReference type="NCBI Taxonomy" id="93466"/>
    <lineage>
        <taxon>Bacteria</taxon>
        <taxon>Thermotogati</taxon>
        <taxon>Thermotogota</taxon>
        <taxon>Thermotogae</taxon>
        <taxon>Thermotogales</taxon>
        <taxon>Fervidobacteriaceae</taxon>
        <taxon>Fervidobacterium</taxon>
    </lineage>
</organism>
<dbReference type="PANTHER" id="PTHR30146">
    <property type="entry name" value="LACI-RELATED TRANSCRIPTIONAL REPRESSOR"/>
    <property type="match status" value="1"/>
</dbReference>
<evidence type="ECO:0000259" key="4">
    <source>
        <dbReference type="Pfam" id="PF13377"/>
    </source>
</evidence>
<keyword evidence="3" id="KW-0804">Transcription</keyword>
<evidence type="ECO:0000256" key="3">
    <source>
        <dbReference type="ARBA" id="ARBA00023163"/>
    </source>
</evidence>
<keyword evidence="1" id="KW-0805">Transcription regulation</keyword>
<feature type="domain" description="Transcriptional regulator LacI/GalR-like sensor" evidence="4">
    <location>
        <begin position="21"/>
        <end position="123"/>
    </location>
</feature>
<comment type="caution">
    <text evidence="5">The sequence shown here is derived from an EMBL/GenBank/DDBJ whole genome shotgun (WGS) entry which is preliminary data.</text>
</comment>
<proteinExistence type="predicted"/>
<dbReference type="InterPro" id="IPR028082">
    <property type="entry name" value="Peripla_BP_I"/>
</dbReference>
<evidence type="ECO:0000256" key="1">
    <source>
        <dbReference type="ARBA" id="ARBA00023015"/>
    </source>
</evidence>
<dbReference type="PANTHER" id="PTHR30146:SF24">
    <property type="entry name" value="XYLOSE OPERON REGULATORY PROTEIN"/>
    <property type="match status" value="1"/>
</dbReference>
<dbReference type="Pfam" id="PF13377">
    <property type="entry name" value="Peripla_BP_3"/>
    <property type="match status" value="1"/>
</dbReference>
<evidence type="ECO:0000256" key="2">
    <source>
        <dbReference type="ARBA" id="ARBA00023125"/>
    </source>
</evidence>
<name>A0A7V4KCU6_FERPE</name>